<name>A0ABY5Y6G8_9FLAO</name>
<dbReference type="InterPro" id="IPR014582">
    <property type="entry name" value="UCP033535_lipo"/>
</dbReference>
<dbReference type="InterPro" id="IPR036215">
    <property type="entry name" value="TM0957-like_sf"/>
</dbReference>
<reference evidence="1" key="1">
    <citation type="submission" date="2022-09" db="EMBL/GenBank/DDBJ databases">
        <title>Maribacter litopenaei sp. nov., isolated from the intestinal tract of the Pacific White Shrimp, Litopenaeus vannamei.</title>
        <authorList>
            <person name="Kim S.Y."/>
            <person name="Hwang C.Y."/>
        </authorList>
    </citation>
    <scope>NUCLEOTIDE SEQUENCE</scope>
    <source>
        <strain evidence="1">HL-LV01</strain>
    </source>
</reference>
<evidence type="ECO:0000313" key="1">
    <source>
        <dbReference type="EMBL" id="UWX54279.1"/>
    </source>
</evidence>
<accession>A0ABY5Y6G8</accession>
<gene>
    <name evidence="1" type="ORF">NYZ99_15165</name>
</gene>
<keyword evidence="2" id="KW-1185">Reference proteome</keyword>
<dbReference type="Pfam" id="PF10054">
    <property type="entry name" value="DUF2291"/>
    <property type="match status" value="1"/>
</dbReference>
<dbReference type="Gene3D" id="2.40.50.420">
    <property type="entry name" value="Envelope glycoprotein gp160, DUF2291, alpha/beta domain"/>
    <property type="match status" value="1"/>
</dbReference>
<dbReference type="SUPFAM" id="SSF141318">
    <property type="entry name" value="TM0957-like"/>
    <property type="match status" value="1"/>
</dbReference>
<evidence type="ECO:0000313" key="2">
    <source>
        <dbReference type="Proteomes" id="UP001059209"/>
    </source>
</evidence>
<dbReference type="Proteomes" id="UP001059209">
    <property type="component" value="Chromosome"/>
</dbReference>
<dbReference type="EMBL" id="CP104205">
    <property type="protein sequence ID" value="UWX54279.1"/>
    <property type="molecule type" value="Genomic_DNA"/>
</dbReference>
<proteinExistence type="predicted"/>
<organism evidence="1 2">
    <name type="scientific">Maribacter litopenaei</name>
    <dbReference type="NCBI Taxonomy" id="2976127"/>
    <lineage>
        <taxon>Bacteria</taxon>
        <taxon>Pseudomonadati</taxon>
        <taxon>Bacteroidota</taxon>
        <taxon>Flavobacteriia</taxon>
        <taxon>Flavobacteriales</taxon>
        <taxon>Flavobacteriaceae</taxon>
        <taxon>Maribacter</taxon>
    </lineage>
</organism>
<sequence>MGYFSITIRPIGDPLGEQTTFDAEEYAENLLKSVLPNNYDNAIPLNELVAQLKIDSDTAFQKWSNAIALGDVGYFLISTSGIVSEINENEVLLVDRNNIDAHLQTEFIYGNAIRDASGLIDNKEFRILRI</sequence>
<protein>
    <submittedName>
        <fullName evidence="1">DUF2291 domain-containing protein</fullName>
    </submittedName>
</protein>